<dbReference type="Proteomes" id="UP001597296">
    <property type="component" value="Unassembled WGS sequence"/>
</dbReference>
<dbReference type="Gene3D" id="3.40.50.1110">
    <property type="entry name" value="SGNH hydrolase"/>
    <property type="match status" value="1"/>
</dbReference>
<organism evidence="1 2">
    <name type="scientific">Phaeospirillum tilakii</name>
    <dbReference type="NCBI Taxonomy" id="741673"/>
    <lineage>
        <taxon>Bacteria</taxon>
        <taxon>Pseudomonadati</taxon>
        <taxon>Pseudomonadota</taxon>
        <taxon>Alphaproteobacteria</taxon>
        <taxon>Rhodospirillales</taxon>
        <taxon>Rhodospirillaceae</taxon>
        <taxon>Phaeospirillum</taxon>
    </lineage>
</organism>
<evidence type="ECO:0000313" key="1">
    <source>
        <dbReference type="EMBL" id="MFD2233698.1"/>
    </source>
</evidence>
<accession>A0ABW5CCH1</accession>
<sequence length="345" mass="37901">MRNRRRRTGRGRRSGSATAIAVGLVLAVLLAEAAARIAYPRWTEFNDRRFQDHASIEGRRLTVGKPGFDGWFAQNNGEFRVPIRLNAAGLRNDDPVEAADGRLWAVGDAFTFGWGVPRDETFAAIAAAKLGWDWYDIASPIADLEDDRALLRRIPATARPRAVVLGLSVEDDLRLYPTGSDATRPSLHGGWLRAKHVLIERSAFYNLIVHSLKRMDRLNRLLTDLRLVEPANQAPPAIADGQLAAVLDSSADEVARLRAQLGPEVPLTVLLIPARAELRDGDPQARRQRQGIAERLTARGIAVVDPFDSLAPEGIAEVHFPHDGHWSPLAHRLAGEALARALAQP</sequence>
<gene>
    <name evidence="1" type="ORF">ACFSNB_07770</name>
</gene>
<reference evidence="2" key="1">
    <citation type="journal article" date="2019" name="Int. J. Syst. Evol. Microbiol.">
        <title>The Global Catalogue of Microorganisms (GCM) 10K type strain sequencing project: providing services to taxonomists for standard genome sequencing and annotation.</title>
        <authorList>
            <consortium name="The Broad Institute Genomics Platform"/>
            <consortium name="The Broad Institute Genome Sequencing Center for Infectious Disease"/>
            <person name="Wu L."/>
            <person name="Ma J."/>
        </authorList>
    </citation>
    <scope>NUCLEOTIDE SEQUENCE [LARGE SCALE GENOMIC DNA]</scope>
    <source>
        <strain evidence="2">KCTC 15012</strain>
    </source>
</reference>
<dbReference type="RefSeq" id="WP_377315558.1">
    <property type="nucleotide sequence ID" value="NZ_JBHUIY010000012.1"/>
</dbReference>
<protein>
    <recommendedName>
        <fullName evidence="3">AlgX/AlgJ SGNH hydrolase-like domain-containing protein</fullName>
    </recommendedName>
</protein>
<dbReference type="EMBL" id="JBHUIY010000012">
    <property type="protein sequence ID" value="MFD2233698.1"/>
    <property type="molecule type" value="Genomic_DNA"/>
</dbReference>
<evidence type="ECO:0008006" key="3">
    <source>
        <dbReference type="Google" id="ProtNLM"/>
    </source>
</evidence>
<dbReference type="SUPFAM" id="SSF52266">
    <property type="entry name" value="SGNH hydrolase"/>
    <property type="match status" value="1"/>
</dbReference>
<proteinExistence type="predicted"/>
<name>A0ABW5CCH1_9PROT</name>
<keyword evidence="2" id="KW-1185">Reference proteome</keyword>
<dbReference type="InterPro" id="IPR036514">
    <property type="entry name" value="SGNH_hydro_sf"/>
</dbReference>
<evidence type="ECO:0000313" key="2">
    <source>
        <dbReference type="Proteomes" id="UP001597296"/>
    </source>
</evidence>
<comment type="caution">
    <text evidence="1">The sequence shown here is derived from an EMBL/GenBank/DDBJ whole genome shotgun (WGS) entry which is preliminary data.</text>
</comment>